<sequence>MTKGARVWHSSGVGHCLPFLTLPKPSLAECRLCQVSEKRRFPANIGYQFCLPFASQV</sequence>
<dbReference type="EMBL" id="JH000311">
    <property type="protein sequence ID" value="EGW00280.1"/>
    <property type="molecule type" value="Genomic_DNA"/>
</dbReference>
<name>G3HE93_CRIGR</name>
<dbReference type="Proteomes" id="UP000001075">
    <property type="component" value="Unassembled WGS sequence"/>
</dbReference>
<gene>
    <name evidence="1" type="ORF">I79_008872</name>
</gene>
<proteinExistence type="predicted"/>
<reference evidence="2" key="1">
    <citation type="journal article" date="2011" name="Nat. Biotechnol.">
        <title>The genomic sequence of the Chinese hamster ovary (CHO)-K1 cell line.</title>
        <authorList>
            <person name="Xu X."/>
            <person name="Nagarajan H."/>
            <person name="Lewis N.E."/>
            <person name="Pan S."/>
            <person name="Cai Z."/>
            <person name="Liu X."/>
            <person name="Chen W."/>
            <person name="Xie M."/>
            <person name="Wang W."/>
            <person name="Hammond S."/>
            <person name="Andersen M.R."/>
            <person name="Neff N."/>
            <person name="Passarelli B."/>
            <person name="Koh W."/>
            <person name="Fan H.C."/>
            <person name="Wang J."/>
            <person name="Gui Y."/>
            <person name="Lee K.H."/>
            <person name="Betenbaugh M.J."/>
            <person name="Quake S.R."/>
            <person name="Famili I."/>
            <person name="Palsson B.O."/>
            <person name="Wang J."/>
        </authorList>
    </citation>
    <scope>NUCLEOTIDE SEQUENCE [LARGE SCALE GENOMIC DNA]</scope>
    <source>
        <strain evidence="2">CHO K1 cell line</strain>
    </source>
</reference>
<dbReference type="AlphaFoldDB" id="G3HE93"/>
<evidence type="ECO:0000313" key="2">
    <source>
        <dbReference type="Proteomes" id="UP000001075"/>
    </source>
</evidence>
<dbReference type="InParanoid" id="G3HE93"/>
<protein>
    <submittedName>
        <fullName evidence="1">Uncharacterized protein</fullName>
    </submittedName>
</protein>
<organism evidence="1 2">
    <name type="scientific">Cricetulus griseus</name>
    <name type="common">Chinese hamster</name>
    <name type="synonym">Cricetulus barabensis griseus</name>
    <dbReference type="NCBI Taxonomy" id="10029"/>
    <lineage>
        <taxon>Eukaryota</taxon>
        <taxon>Metazoa</taxon>
        <taxon>Chordata</taxon>
        <taxon>Craniata</taxon>
        <taxon>Vertebrata</taxon>
        <taxon>Euteleostomi</taxon>
        <taxon>Mammalia</taxon>
        <taxon>Eutheria</taxon>
        <taxon>Euarchontoglires</taxon>
        <taxon>Glires</taxon>
        <taxon>Rodentia</taxon>
        <taxon>Myomorpha</taxon>
        <taxon>Muroidea</taxon>
        <taxon>Cricetidae</taxon>
        <taxon>Cricetinae</taxon>
        <taxon>Cricetulus</taxon>
    </lineage>
</organism>
<accession>G3HE93</accession>
<evidence type="ECO:0000313" key="1">
    <source>
        <dbReference type="EMBL" id="EGW00280.1"/>
    </source>
</evidence>